<protein>
    <submittedName>
        <fullName evidence="3">Uncharacterized protein</fullName>
    </submittedName>
</protein>
<feature type="chain" id="PRO_5001570931" evidence="2">
    <location>
        <begin position="28"/>
        <end position="388"/>
    </location>
</feature>
<reference evidence="3" key="1">
    <citation type="submission" date="2013-04" db="EMBL/GenBank/DDBJ databases">
        <title>The Genome Sequence of Fonticula alba ATCC 38817.</title>
        <authorList>
            <consortium name="The Broad Institute Genomics Platform"/>
            <person name="Russ C."/>
            <person name="Cuomo C."/>
            <person name="Burger G."/>
            <person name="Gray M.W."/>
            <person name="Holland P.W.H."/>
            <person name="King N."/>
            <person name="Lang F.B.F."/>
            <person name="Roger A.J."/>
            <person name="Ruiz-Trillo I."/>
            <person name="Brown M."/>
            <person name="Walker B."/>
            <person name="Young S."/>
            <person name="Zeng Q."/>
            <person name="Gargeya S."/>
            <person name="Fitzgerald M."/>
            <person name="Haas B."/>
            <person name="Abouelleil A."/>
            <person name="Allen A.W."/>
            <person name="Alvarado L."/>
            <person name="Arachchi H.M."/>
            <person name="Berlin A.M."/>
            <person name="Chapman S.B."/>
            <person name="Gainer-Dewar J."/>
            <person name="Goldberg J."/>
            <person name="Griggs A."/>
            <person name="Gujja S."/>
            <person name="Hansen M."/>
            <person name="Howarth C."/>
            <person name="Imamovic A."/>
            <person name="Ireland A."/>
            <person name="Larimer J."/>
            <person name="McCowan C."/>
            <person name="Murphy C."/>
            <person name="Pearson M."/>
            <person name="Poon T.W."/>
            <person name="Priest M."/>
            <person name="Roberts A."/>
            <person name="Saif S."/>
            <person name="Shea T."/>
            <person name="Sisk P."/>
            <person name="Sykes S."/>
            <person name="Wortman J."/>
            <person name="Nusbaum C."/>
            <person name="Birren B."/>
        </authorList>
    </citation>
    <scope>NUCLEOTIDE SEQUENCE [LARGE SCALE GENOMIC DNA]</scope>
    <source>
        <strain evidence="3">ATCC 38817</strain>
    </source>
</reference>
<feature type="compositionally biased region" description="Gly residues" evidence="1">
    <location>
        <begin position="373"/>
        <end position="388"/>
    </location>
</feature>
<feature type="compositionally biased region" description="Gly residues" evidence="1">
    <location>
        <begin position="236"/>
        <end position="245"/>
    </location>
</feature>
<keyword evidence="2" id="KW-0732">Signal</keyword>
<dbReference type="EMBL" id="KB932203">
    <property type="protein sequence ID" value="KCV71144.1"/>
    <property type="molecule type" value="Genomic_DNA"/>
</dbReference>
<dbReference type="Proteomes" id="UP000030693">
    <property type="component" value="Unassembled WGS sequence"/>
</dbReference>
<dbReference type="RefSeq" id="XP_009494267.1">
    <property type="nucleotide sequence ID" value="XM_009495992.1"/>
</dbReference>
<dbReference type="GeneID" id="20526819"/>
<organism evidence="3">
    <name type="scientific">Fonticula alba</name>
    <name type="common">Slime mold</name>
    <dbReference type="NCBI Taxonomy" id="691883"/>
    <lineage>
        <taxon>Eukaryota</taxon>
        <taxon>Rotosphaerida</taxon>
        <taxon>Fonticulaceae</taxon>
        <taxon>Fonticula</taxon>
    </lineage>
</organism>
<keyword evidence="4" id="KW-1185">Reference proteome</keyword>
<accession>A0A058ZA23</accession>
<feature type="signal peptide" evidence="2">
    <location>
        <begin position="1"/>
        <end position="27"/>
    </location>
</feature>
<dbReference type="PROSITE" id="PS51257">
    <property type="entry name" value="PROKAR_LIPOPROTEIN"/>
    <property type="match status" value="1"/>
</dbReference>
<evidence type="ECO:0000256" key="1">
    <source>
        <dbReference type="SAM" id="MobiDB-lite"/>
    </source>
</evidence>
<dbReference type="AlphaFoldDB" id="A0A058ZA23"/>
<feature type="region of interest" description="Disordered" evidence="1">
    <location>
        <begin position="334"/>
        <end position="388"/>
    </location>
</feature>
<proteinExistence type="predicted"/>
<name>A0A058ZA23_FONAL</name>
<evidence type="ECO:0000256" key="2">
    <source>
        <dbReference type="SAM" id="SignalP"/>
    </source>
</evidence>
<feature type="region of interest" description="Disordered" evidence="1">
    <location>
        <begin position="234"/>
        <end position="268"/>
    </location>
</feature>
<evidence type="ECO:0000313" key="3">
    <source>
        <dbReference type="EMBL" id="KCV71144.1"/>
    </source>
</evidence>
<gene>
    <name evidence="3" type="ORF">H696_02094</name>
</gene>
<sequence length="388" mass="41486">MRVLAARSGPVLLMALATLLILSASSCQSGARASALNATTSRGRRDQEPGHAPRQAMPYKVLYPTDRADDEEDDLRPGAAPINPGLPPGHPDYEGLTARYAVRFSARALADARRARRGILSQRHLSAAATPEQVPALLAGQDLLARMIAQLDDRQEAGMQRRSEALDPQAARQLDEELAQVRQARSGLAGARVEPVGHFLDTVEITLPLGLVESQRLGRNVVIVRPSPAVGADLLGDGGGTGPGGASATAAATTPPPPPPPGQHSVLSYPTVVLTPEPPERAPSQNLGDFLRSLFTFNRRRDDIVWFEQQEARWRHRRDRDIGADRGEDLAAEGQALNAPEAPTPDNGRTFWSDPMWPDQWNIVRVPRAGSQSGPGSGPAAGGPRGDL</sequence>
<feature type="region of interest" description="Disordered" evidence="1">
    <location>
        <begin position="35"/>
        <end position="89"/>
    </location>
</feature>
<evidence type="ECO:0000313" key="4">
    <source>
        <dbReference type="Proteomes" id="UP000030693"/>
    </source>
</evidence>